<dbReference type="Pfam" id="PF13527">
    <property type="entry name" value="Acetyltransf_9"/>
    <property type="match status" value="1"/>
</dbReference>
<dbReference type="Pfam" id="PF17668">
    <property type="entry name" value="Acetyltransf_17"/>
    <property type="match status" value="1"/>
</dbReference>
<dbReference type="RefSeq" id="WP_229686311.1">
    <property type="nucleotide sequence ID" value="NZ_BMMK01000010.1"/>
</dbReference>
<reference evidence="6" key="1">
    <citation type="journal article" date="2014" name="Int. J. Syst. Evol. Microbiol.">
        <title>Complete genome sequence of Corynebacterium casei LMG S-19264T (=DSM 44701T), isolated from a smear-ripened cheese.</title>
        <authorList>
            <consortium name="US DOE Joint Genome Institute (JGI-PGF)"/>
            <person name="Walter F."/>
            <person name="Albersmeier A."/>
            <person name="Kalinowski J."/>
            <person name="Ruckert C."/>
        </authorList>
    </citation>
    <scope>NUCLEOTIDE SEQUENCE</scope>
    <source>
        <strain evidence="6">CGMCC 4.5737</strain>
    </source>
</reference>
<evidence type="ECO:0000256" key="4">
    <source>
        <dbReference type="HAMAP-Rule" id="MF_01812"/>
    </source>
</evidence>
<evidence type="ECO:0000259" key="5">
    <source>
        <dbReference type="PROSITE" id="PS51186"/>
    </source>
</evidence>
<dbReference type="Proteomes" id="UP000637578">
    <property type="component" value="Unassembled WGS sequence"/>
</dbReference>
<evidence type="ECO:0000313" key="6">
    <source>
        <dbReference type="EMBL" id="GGM53738.1"/>
    </source>
</evidence>
<dbReference type="GO" id="GO:0030649">
    <property type="term" value="P:aminoglycoside antibiotic catabolic process"/>
    <property type="evidence" value="ECO:0007669"/>
    <property type="project" value="TreeGrafter"/>
</dbReference>
<dbReference type="InterPro" id="IPR036527">
    <property type="entry name" value="SCP2_sterol-bd_dom_sf"/>
</dbReference>
<keyword evidence="7" id="KW-1185">Reference proteome</keyword>
<feature type="active site" description="Proton donor" evidence="4">
    <location>
        <position position="127"/>
    </location>
</feature>
<feature type="domain" description="N-acetyltransferase" evidence="5">
    <location>
        <begin position="6"/>
        <end position="170"/>
    </location>
</feature>
<dbReference type="PROSITE" id="PS51186">
    <property type="entry name" value="GNAT"/>
    <property type="match status" value="1"/>
</dbReference>
<reference evidence="6" key="2">
    <citation type="submission" date="2020-09" db="EMBL/GenBank/DDBJ databases">
        <authorList>
            <person name="Sun Q."/>
            <person name="Zhou Y."/>
        </authorList>
    </citation>
    <scope>NUCLEOTIDE SEQUENCE</scope>
    <source>
        <strain evidence="6">CGMCC 4.5737</strain>
    </source>
</reference>
<dbReference type="InterPro" id="IPR051554">
    <property type="entry name" value="Acetyltransferase_Eis"/>
</dbReference>
<keyword evidence="3 4" id="KW-0012">Acyltransferase</keyword>
<proteinExistence type="inferred from homology"/>
<dbReference type="GO" id="GO:0034069">
    <property type="term" value="F:aminoglycoside N-acetyltransferase activity"/>
    <property type="evidence" value="ECO:0007669"/>
    <property type="project" value="TreeGrafter"/>
</dbReference>
<feature type="active site" description="Proton acceptor; via carboxylate" evidence="4">
    <location>
        <position position="408"/>
    </location>
</feature>
<accession>A0A8J3FUX7</accession>
<feature type="binding site" evidence="4">
    <location>
        <begin position="122"/>
        <end position="123"/>
    </location>
    <ligand>
        <name>acetyl-CoA</name>
        <dbReference type="ChEBI" id="CHEBI:57288"/>
    </ligand>
</feature>
<gene>
    <name evidence="6" type="ORF">GCM10012275_26030</name>
</gene>
<dbReference type="AlphaFoldDB" id="A0A8J3FUX7"/>
<name>A0A8J3FUX7_9PSEU</name>
<evidence type="ECO:0000256" key="2">
    <source>
        <dbReference type="ARBA" id="ARBA00022679"/>
    </source>
</evidence>
<dbReference type="InterPro" id="IPR000182">
    <property type="entry name" value="GNAT_dom"/>
</dbReference>
<dbReference type="Gene3D" id="3.30.1050.10">
    <property type="entry name" value="SCP2 sterol-binding domain"/>
    <property type="match status" value="1"/>
</dbReference>
<dbReference type="SUPFAM" id="SSF55729">
    <property type="entry name" value="Acyl-CoA N-acyltransferases (Nat)"/>
    <property type="match status" value="1"/>
</dbReference>
<dbReference type="InterPro" id="IPR041380">
    <property type="entry name" value="Acetyltransf_17"/>
</dbReference>
<dbReference type="Gene3D" id="3.40.630.30">
    <property type="match status" value="2"/>
</dbReference>
<feature type="binding site" evidence="4">
    <location>
        <begin position="85"/>
        <end position="87"/>
    </location>
    <ligand>
        <name>acetyl-CoA</name>
        <dbReference type="ChEBI" id="CHEBI:57288"/>
    </ligand>
</feature>
<evidence type="ECO:0000256" key="3">
    <source>
        <dbReference type="ARBA" id="ARBA00023315"/>
    </source>
</evidence>
<dbReference type="NCBIfam" id="NF002367">
    <property type="entry name" value="PRK01346.1-4"/>
    <property type="match status" value="1"/>
</dbReference>
<comment type="subunit">
    <text evidence="4">Homohexamer; trimer of dimers.</text>
</comment>
<dbReference type="HAMAP" id="MF_01812">
    <property type="entry name" value="Eis"/>
    <property type="match status" value="1"/>
</dbReference>
<dbReference type="InterPro" id="IPR016181">
    <property type="entry name" value="Acyl_CoA_acyltransferase"/>
</dbReference>
<dbReference type="InterPro" id="IPR022902">
    <property type="entry name" value="NAcTrfase_Eis"/>
</dbReference>
<dbReference type="Pfam" id="PF13530">
    <property type="entry name" value="SCP2_2"/>
    <property type="match status" value="1"/>
</dbReference>
<evidence type="ECO:0000256" key="1">
    <source>
        <dbReference type="ARBA" id="ARBA00009213"/>
    </source>
</evidence>
<dbReference type="PANTHER" id="PTHR37817">
    <property type="entry name" value="N-ACETYLTRANSFERASE EIS"/>
    <property type="match status" value="1"/>
</dbReference>
<dbReference type="EMBL" id="BMMK01000010">
    <property type="protein sequence ID" value="GGM53738.1"/>
    <property type="molecule type" value="Genomic_DNA"/>
</dbReference>
<feature type="binding site" evidence="4">
    <location>
        <begin position="93"/>
        <end position="98"/>
    </location>
    <ligand>
        <name>acetyl-CoA</name>
        <dbReference type="ChEBI" id="CHEBI:57288"/>
    </ligand>
</feature>
<dbReference type="SUPFAM" id="SSF55718">
    <property type="entry name" value="SCP-like"/>
    <property type="match status" value="1"/>
</dbReference>
<comment type="similarity">
    <text evidence="1 4">Belongs to the acetyltransferase Eis family.</text>
</comment>
<keyword evidence="2 4" id="KW-0808">Transferase</keyword>
<dbReference type="PANTHER" id="PTHR37817:SF1">
    <property type="entry name" value="N-ACETYLTRANSFERASE EIS"/>
    <property type="match status" value="1"/>
</dbReference>
<comment type="caution">
    <text evidence="6">The sequence shown here is derived from an EMBL/GenBank/DDBJ whole genome shotgun (WGS) entry which is preliminary data.</text>
</comment>
<dbReference type="InterPro" id="IPR025559">
    <property type="entry name" value="Eis_dom"/>
</dbReference>
<organism evidence="6 7">
    <name type="scientific">Longimycelium tulufanense</name>
    <dbReference type="NCBI Taxonomy" id="907463"/>
    <lineage>
        <taxon>Bacteria</taxon>
        <taxon>Bacillati</taxon>
        <taxon>Actinomycetota</taxon>
        <taxon>Actinomycetes</taxon>
        <taxon>Pseudonocardiales</taxon>
        <taxon>Pseudonocardiaceae</taxon>
        <taxon>Longimycelium</taxon>
    </lineage>
</organism>
<protein>
    <submittedName>
        <fullName evidence="6">UPF0256 protein</fullName>
    </submittedName>
</protein>
<evidence type="ECO:0000313" key="7">
    <source>
        <dbReference type="Proteomes" id="UP000637578"/>
    </source>
</evidence>
<sequence>MPEITPIVRPVTDSELEPCIRLLNHAFLDEFTDADLEVIRSLWEVPRTHGIFDTDGSLLGCGTIISKDMTLPGVGPVPVAAVSGVGVAPDQRRRGLLTALMRTQLHGLHDNGREPIAALHASEGAIYGRFGYGLASYHVTHSVARGVAFRPGVETGNARIRELPRGKAMPLMRELHAKAAADAVGWVSRSEATWDRLYFDEASGRDGAGPYHFAMHPEGYASYRPKVGWGVRGPRYELRVREIVALTPQACAALWRYLLDMDLAIEVVHHIAAADAPLPHLLVNPDLVETRVENGLWVRLVDLDRALPTRRYSATLDTVLGVADAFCPWNSGRWRLRVDEAGTATVTRCADAPRLELDVADLGAIFLGGTRLSVLAAAQRVRERAPGTVAAVDRAFATERAPHCPEIF</sequence>